<sequence length="79" mass="9630">MTSKSLSRQELKSRFQTWFDKSNEKQTARLKKLKEKLKYENQLRIEEGKRKLSREEPLEEEESKETNLSRNLKYFNFTA</sequence>
<organism evidence="1 2">
    <name type="scientific">Diversispora eburnea</name>
    <dbReference type="NCBI Taxonomy" id="1213867"/>
    <lineage>
        <taxon>Eukaryota</taxon>
        <taxon>Fungi</taxon>
        <taxon>Fungi incertae sedis</taxon>
        <taxon>Mucoromycota</taxon>
        <taxon>Glomeromycotina</taxon>
        <taxon>Glomeromycetes</taxon>
        <taxon>Diversisporales</taxon>
        <taxon>Diversisporaceae</taxon>
        <taxon>Diversispora</taxon>
    </lineage>
</organism>
<accession>A0A9N9AX39</accession>
<keyword evidence="2" id="KW-1185">Reference proteome</keyword>
<evidence type="ECO:0000313" key="1">
    <source>
        <dbReference type="EMBL" id="CAG8543334.1"/>
    </source>
</evidence>
<comment type="caution">
    <text evidence="1">The sequence shown here is derived from an EMBL/GenBank/DDBJ whole genome shotgun (WGS) entry which is preliminary data.</text>
</comment>
<dbReference type="Proteomes" id="UP000789706">
    <property type="component" value="Unassembled WGS sequence"/>
</dbReference>
<dbReference type="AlphaFoldDB" id="A0A9N9AX39"/>
<proteinExistence type="predicted"/>
<protein>
    <submittedName>
        <fullName evidence="1">5268_t:CDS:1</fullName>
    </submittedName>
</protein>
<gene>
    <name evidence="1" type="ORF">DEBURN_LOCUS6726</name>
</gene>
<reference evidence="1" key="1">
    <citation type="submission" date="2021-06" db="EMBL/GenBank/DDBJ databases">
        <authorList>
            <person name="Kallberg Y."/>
            <person name="Tangrot J."/>
            <person name="Rosling A."/>
        </authorList>
    </citation>
    <scope>NUCLEOTIDE SEQUENCE</scope>
    <source>
        <strain evidence="1">AZ414A</strain>
    </source>
</reference>
<evidence type="ECO:0000313" key="2">
    <source>
        <dbReference type="Proteomes" id="UP000789706"/>
    </source>
</evidence>
<name>A0A9N9AX39_9GLOM</name>
<dbReference type="EMBL" id="CAJVPK010000724">
    <property type="protein sequence ID" value="CAG8543334.1"/>
    <property type="molecule type" value="Genomic_DNA"/>
</dbReference>